<evidence type="ECO:0000313" key="3">
    <source>
        <dbReference type="Proteomes" id="UP000193067"/>
    </source>
</evidence>
<feature type="region of interest" description="Disordered" evidence="1">
    <location>
        <begin position="87"/>
        <end position="348"/>
    </location>
</feature>
<keyword evidence="3" id="KW-1185">Reference proteome</keyword>
<sequence>MSASTAPCQARSPLQVVLANHPPSTPHTPPRPRTSHGSENLPLQLPTSPWDEDSEEARAIHQFGIEDYDEDGEKEVFDSIPGYDDVCVGDVPDMPRSAGSPSKVTTNPTPCGTDVLGWTHTTDDVDTDSVGSDQAVDRSQADESCSSSEPDSDSDSYTTTETDSSDDSQPEMFSGSDTVEEHPAHSSASIFEEHVATEAGEDAEVDRFDEAEYCGTADKSACSEAEQSSAETDSDDEDIDALQDHGIGRYSASPCVRPLRRSARLQAAPKRQREGTGEEPESSSRPAKRRNLRKDASPVLDHEYRGQGRQKLTIKINVTRGLPPRPRRSQGQAASQPPTSQQGSARSGRIPQAFLKNCIISDKPTVACAIEDCGKTLVVKEPQDARRHIKTHYKPEVLKDSGRKTKCLWNGCGEFIKVGGHADGLMRHYNEAHLGLRYGCPGKCTDKYGKRRAWSRTDELTRHERRDPCEYLLRTPLPRGKP</sequence>
<accession>A0A1Y2J322</accession>
<dbReference type="Proteomes" id="UP000193067">
    <property type="component" value="Unassembled WGS sequence"/>
</dbReference>
<evidence type="ECO:0000313" key="2">
    <source>
        <dbReference type="EMBL" id="OSD07810.1"/>
    </source>
</evidence>
<dbReference type="EMBL" id="KZ084087">
    <property type="protein sequence ID" value="OSD07810.1"/>
    <property type="molecule type" value="Genomic_DNA"/>
</dbReference>
<gene>
    <name evidence="2" type="ORF">PYCCODRAFT_352176</name>
</gene>
<proteinExistence type="predicted"/>
<protein>
    <recommendedName>
        <fullName evidence="4">C2H2-type domain-containing protein</fullName>
    </recommendedName>
</protein>
<dbReference type="AlphaFoldDB" id="A0A1Y2J322"/>
<reference evidence="2 3" key="1">
    <citation type="journal article" date="2015" name="Biotechnol. Biofuels">
        <title>Enhanced degradation of softwood versus hardwood by the white-rot fungus Pycnoporus coccineus.</title>
        <authorList>
            <person name="Couturier M."/>
            <person name="Navarro D."/>
            <person name="Chevret D."/>
            <person name="Henrissat B."/>
            <person name="Piumi F."/>
            <person name="Ruiz-Duenas F.J."/>
            <person name="Martinez A.T."/>
            <person name="Grigoriev I.V."/>
            <person name="Riley R."/>
            <person name="Lipzen A."/>
            <person name="Berrin J.G."/>
            <person name="Master E.R."/>
            <person name="Rosso M.N."/>
        </authorList>
    </citation>
    <scope>NUCLEOTIDE SEQUENCE [LARGE SCALE GENOMIC DNA]</scope>
    <source>
        <strain evidence="2 3">BRFM310</strain>
    </source>
</reference>
<feature type="compositionally biased region" description="Acidic residues" evidence="1">
    <location>
        <begin position="232"/>
        <end position="241"/>
    </location>
</feature>
<evidence type="ECO:0000256" key="1">
    <source>
        <dbReference type="SAM" id="MobiDB-lite"/>
    </source>
</evidence>
<evidence type="ECO:0008006" key="4">
    <source>
        <dbReference type="Google" id="ProtNLM"/>
    </source>
</evidence>
<name>A0A1Y2J322_TRAC3</name>
<organism evidence="2 3">
    <name type="scientific">Trametes coccinea (strain BRFM310)</name>
    <name type="common">Pycnoporus coccineus</name>
    <dbReference type="NCBI Taxonomy" id="1353009"/>
    <lineage>
        <taxon>Eukaryota</taxon>
        <taxon>Fungi</taxon>
        <taxon>Dikarya</taxon>
        <taxon>Basidiomycota</taxon>
        <taxon>Agaricomycotina</taxon>
        <taxon>Agaricomycetes</taxon>
        <taxon>Polyporales</taxon>
        <taxon>Polyporaceae</taxon>
        <taxon>Trametes</taxon>
    </lineage>
</organism>
<dbReference type="OrthoDB" id="2757844at2759"/>
<feature type="region of interest" description="Disordered" evidence="1">
    <location>
        <begin position="1"/>
        <end position="54"/>
    </location>
</feature>
<feature type="compositionally biased region" description="Polar residues" evidence="1">
    <location>
        <begin position="99"/>
        <end position="110"/>
    </location>
</feature>
<feature type="compositionally biased region" description="Low complexity" evidence="1">
    <location>
        <begin position="142"/>
        <end position="162"/>
    </location>
</feature>
<feature type="compositionally biased region" description="Pro residues" evidence="1">
    <location>
        <begin position="23"/>
        <end position="32"/>
    </location>
</feature>
<feature type="compositionally biased region" description="Basic and acidic residues" evidence="1">
    <location>
        <begin position="293"/>
        <end position="306"/>
    </location>
</feature>
<feature type="compositionally biased region" description="Polar residues" evidence="1">
    <location>
        <begin position="329"/>
        <end position="345"/>
    </location>
</feature>
<feature type="compositionally biased region" description="Low complexity" evidence="1">
    <location>
        <begin position="220"/>
        <end position="231"/>
    </location>
</feature>